<feature type="region of interest" description="Disordered" evidence="6">
    <location>
        <begin position="526"/>
        <end position="548"/>
    </location>
</feature>
<evidence type="ECO:0000256" key="2">
    <source>
        <dbReference type="ARBA" id="ARBA00010992"/>
    </source>
</evidence>
<organism evidence="9 10">
    <name type="scientific">Spironucleus salmonicida</name>
    <dbReference type="NCBI Taxonomy" id="348837"/>
    <lineage>
        <taxon>Eukaryota</taxon>
        <taxon>Metamonada</taxon>
        <taxon>Diplomonadida</taxon>
        <taxon>Hexamitidae</taxon>
        <taxon>Hexamitinae</taxon>
        <taxon>Spironucleus</taxon>
    </lineage>
</organism>
<dbReference type="InterPro" id="IPR050360">
    <property type="entry name" value="MFS_Sugar_Transporters"/>
</dbReference>
<sequence>MVHSAPPVTDCDFAMAIAFISVFSLQTFQPRGRIYIQPIYSGNAQKPKSQFAHIMRYAAGNSQAGCACGDTALYTIPTALAGSQIRAIFYGRRVPRQYGISPLPFSIMVSFILLFLLQTFAGETVGFIIGNFSTDIMTLYYQAVYGGTFQENNTKLQAFLSVLSIGFLLGFLFGSLTLSLWVKALGYKKTALLGAAIATVFYVAACIAVNEYYLLAMRILTGYGSQLMANTVVVMIGEHAEDKHRGVLGVMFQVHVCLGIVLVTFVLLGIRTYQDTYNAWWISFVVSMIWPALAFATIFFVPDVKPSETKDIPLKAVFAKKYMKVLVSSIMLGVLQQGNGINAVILYSTQTFANVFNTPLSSVYGALILNSVNFLSTLLAVAFVERLGRKILLFGGSAVCFVSMVGLLVNYTLSSSNTPLLLISSIVFIVGFEVGPGPIFFVFASELFPSEAKGIFTTILNCFSHIPNLFVVFLFPILSNIKTWVPFITYLGCTAVTGIVLFFTCPETKGKTQAEIDVIMTGASCEGRPSEAEKGESKFGSGALAADE</sequence>
<reference evidence="9 10" key="1">
    <citation type="journal article" date="2014" name="PLoS Genet.">
        <title>The Genome of Spironucleus salmonicida Highlights a Fish Pathogen Adapted to Fluctuating Environments.</title>
        <authorList>
            <person name="Xu F."/>
            <person name="Jerlstrom-Hultqvist J."/>
            <person name="Einarsson E."/>
            <person name="Astvaldsson A."/>
            <person name="Svard S.G."/>
            <person name="Andersson J.O."/>
        </authorList>
    </citation>
    <scope>NUCLEOTIDE SEQUENCE [LARGE SCALE GENOMIC DNA]</scope>
    <source>
        <strain evidence="9 10">ATCC 50377</strain>
    </source>
</reference>
<dbReference type="PROSITE" id="PS00216">
    <property type="entry name" value="SUGAR_TRANSPORT_1"/>
    <property type="match status" value="1"/>
</dbReference>
<feature type="transmembrane region" description="Helical" evidence="7">
    <location>
        <begin position="158"/>
        <end position="178"/>
    </location>
</feature>
<dbReference type="RefSeq" id="XP_067760105.1">
    <property type="nucleotide sequence ID" value="XM_067912555.1"/>
</dbReference>
<feature type="transmembrane region" description="Helical" evidence="7">
    <location>
        <begin position="455"/>
        <end position="478"/>
    </location>
</feature>
<evidence type="ECO:0000313" key="9">
    <source>
        <dbReference type="EMBL" id="KAH0569332.1"/>
    </source>
</evidence>
<feature type="transmembrane region" description="Helical" evidence="7">
    <location>
        <begin position="98"/>
        <end position="117"/>
    </location>
</feature>
<keyword evidence="3 7" id="KW-0812">Transmembrane</keyword>
<dbReference type="InterPro" id="IPR036259">
    <property type="entry name" value="MFS_trans_sf"/>
</dbReference>
<evidence type="ECO:0000256" key="6">
    <source>
        <dbReference type="SAM" id="MobiDB-lite"/>
    </source>
</evidence>
<evidence type="ECO:0000256" key="3">
    <source>
        <dbReference type="ARBA" id="ARBA00022692"/>
    </source>
</evidence>
<feature type="transmembrane region" description="Helical" evidence="7">
    <location>
        <begin position="362"/>
        <end position="384"/>
    </location>
</feature>
<dbReference type="PANTHER" id="PTHR48022:SF2">
    <property type="entry name" value="PLASTIDIC GLUCOSE TRANSPORTER 4"/>
    <property type="match status" value="1"/>
</dbReference>
<protein>
    <submittedName>
        <fullName evidence="9">Hexose transporter</fullName>
    </submittedName>
</protein>
<dbReference type="GO" id="GO:0016020">
    <property type="term" value="C:membrane"/>
    <property type="evidence" value="ECO:0007669"/>
    <property type="project" value="UniProtKB-SubCell"/>
</dbReference>
<evidence type="ECO:0000313" key="10">
    <source>
        <dbReference type="Proteomes" id="UP000018208"/>
    </source>
</evidence>
<keyword evidence="10" id="KW-1185">Reference proteome</keyword>
<evidence type="ECO:0000256" key="4">
    <source>
        <dbReference type="ARBA" id="ARBA00022989"/>
    </source>
</evidence>
<dbReference type="SUPFAM" id="SSF103473">
    <property type="entry name" value="MFS general substrate transporter"/>
    <property type="match status" value="1"/>
</dbReference>
<evidence type="ECO:0000256" key="1">
    <source>
        <dbReference type="ARBA" id="ARBA00004141"/>
    </source>
</evidence>
<comment type="similarity">
    <text evidence="2">Belongs to the major facilitator superfamily. Sugar transporter (TC 2.A.1.1) family.</text>
</comment>
<dbReference type="Gene3D" id="1.20.1250.20">
    <property type="entry name" value="MFS general substrate transporter like domains"/>
    <property type="match status" value="2"/>
</dbReference>
<feature type="transmembrane region" description="Helical" evidence="7">
    <location>
        <begin position="419"/>
        <end position="443"/>
    </location>
</feature>
<evidence type="ECO:0000256" key="7">
    <source>
        <dbReference type="SAM" id="Phobius"/>
    </source>
</evidence>
<feature type="transmembrane region" description="Helical" evidence="7">
    <location>
        <begin position="248"/>
        <end position="273"/>
    </location>
</feature>
<comment type="caution">
    <text evidence="9">The sequence shown here is derived from an EMBL/GenBank/DDBJ whole genome shotgun (WGS) entry which is preliminary data.</text>
</comment>
<feature type="transmembrane region" description="Helical" evidence="7">
    <location>
        <begin position="322"/>
        <end position="347"/>
    </location>
</feature>
<feature type="transmembrane region" description="Helical" evidence="7">
    <location>
        <begin position="484"/>
        <end position="503"/>
    </location>
</feature>
<evidence type="ECO:0000259" key="8">
    <source>
        <dbReference type="PROSITE" id="PS50850"/>
    </source>
</evidence>
<gene>
    <name evidence="9" type="ORF">SS50377_28801</name>
</gene>
<accession>A0A9P8RUD6</accession>
<dbReference type="InterPro" id="IPR020846">
    <property type="entry name" value="MFS_dom"/>
</dbReference>
<comment type="subcellular location">
    <subcellularLocation>
        <location evidence="1">Membrane</location>
        <topology evidence="1">Multi-pass membrane protein</topology>
    </subcellularLocation>
</comment>
<feature type="transmembrane region" description="Helical" evidence="7">
    <location>
        <begin position="391"/>
        <end position="413"/>
    </location>
</feature>
<proteinExistence type="inferred from homology"/>
<evidence type="ECO:0000256" key="5">
    <source>
        <dbReference type="ARBA" id="ARBA00023136"/>
    </source>
</evidence>
<dbReference type="GeneID" id="94302824"/>
<dbReference type="EMBL" id="AUWU02000029">
    <property type="protein sequence ID" value="KAH0569332.1"/>
    <property type="molecule type" value="Genomic_DNA"/>
</dbReference>
<feature type="compositionally biased region" description="Basic and acidic residues" evidence="6">
    <location>
        <begin position="528"/>
        <end position="537"/>
    </location>
</feature>
<dbReference type="KEGG" id="ssao:94302824"/>
<dbReference type="Pfam" id="PF00083">
    <property type="entry name" value="Sugar_tr"/>
    <property type="match status" value="2"/>
</dbReference>
<dbReference type="InterPro" id="IPR005828">
    <property type="entry name" value="MFS_sugar_transport-like"/>
</dbReference>
<dbReference type="AlphaFoldDB" id="A0A9P8RUD6"/>
<dbReference type="InterPro" id="IPR005829">
    <property type="entry name" value="Sugar_transporter_CS"/>
</dbReference>
<name>A0A9P8RUD6_9EUKA</name>
<feature type="transmembrane region" description="Helical" evidence="7">
    <location>
        <begin position="190"/>
        <end position="210"/>
    </location>
</feature>
<keyword evidence="4 7" id="KW-1133">Transmembrane helix</keyword>
<feature type="domain" description="Major facilitator superfamily (MFS) profile" evidence="8">
    <location>
        <begin position="119"/>
        <end position="509"/>
    </location>
</feature>
<feature type="transmembrane region" description="Helical" evidence="7">
    <location>
        <begin position="279"/>
        <end position="301"/>
    </location>
</feature>
<dbReference type="PROSITE" id="PS50850">
    <property type="entry name" value="MFS"/>
    <property type="match status" value="1"/>
</dbReference>
<dbReference type="PANTHER" id="PTHR48022">
    <property type="entry name" value="PLASTIDIC GLUCOSE TRANSPORTER 4"/>
    <property type="match status" value="1"/>
</dbReference>
<dbReference type="GO" id="GO:0005351">
    <property type="term" value="F:carbohydrate:proton symporter activity"/>
    <property type="evidence" value="ECO:0007669"/>
    <property type="project" value="TreeGrafter"/>
</dbReference>
<dbReference type="Proteomes" id="UP000018208">
    <property type="component" value="Unassembled WGS sequence"/>
</dbReference>
<dbReference type="OrthoDB" id="4142200at2759"/>
<keyword evidence="5 7" id="KW-0472">Membrane</keyword>